<dbReference type="AlphaFoldDB" id="A0A317VGH0"/>
<keyword evidence="6" id="KW-1185">Reference proteome</keyword>
<evidence type="ECO:0000256" key="3">
    <source>
        <dbReference type="PROSITE-ProRule" id="PRU00023"/>
    </source>
</evidence>
<gene>
    <name evidence="5" type="ORF">BO70DRAFT_364773</name>
</gene>
<dbReference type="STRING" id="1448321.A0A317VGH0"/>
<feature type="repeat" description="ANK" evidence="3">
    <location>
        <begin position="454"/>
        <end position="487"/>
    </location>
</feature>
<evidence type="ECO:0000256" key="1">
    <source>
        <dbReference type="ARBA" id="ARBA00022737"/>
    </source>
</evidence>
<dbReference type="Pfam" id="PF12796">
    <property type="entry name" value="Ank_2"/>
    <property type="match status" value="1"/>
</dbReference>
<dbReference type="RefSeq" id="XP_025396669.1">
    <property type="nucleotide sequence ID" value="XM_025543895.1"/>
</dbReference>
<sequence>MAYEKFRQIDRELEDRPPKPAIYDTEGAPLYEGPYQELFGAIVARNDVEALHRYNESPNTRVFWRAYEVHYWNPFVIAGNKGSFDALRALVEIYLADSTLTEPLDKYLERLEYSLMNAACVHANSEMVTWLLERDPPLGTLHDRDVYGETPLFCAAGALGRGRREDASYERKEEFFYWLLDRGTSVRDSDVYHGYQEEPDQPPKLKDTVLSAAISSASYNMVSRIIAEGADVHARQTWFNQFGSIEDAEQVTVTHIASMFWNLEGLKALADHCGAGFADMLSASDSGGRIPLHWALVGFRYLPCNEPLEEVASTMPSTVKMLLETNPSTINMRDQDGCTVFHYAVKTEAGCSSILPTLKLLFDARPDPTIINARNSEDATALEDSIVEHASCDGHMMEILDILLTNGANGRLRDKKGQNILHKLAIYSRGYEPIDPATVDRLVGVVGVNDADEDGCTVLHYMVRSLGHIDAVRRLISHGTDVNAVNGQGDTPLHEVMRGTLIKKANHDTIPKEVRAEILDKARGDMISLLRDAGASMEIRNAAGKTPPQLREAIVEAAERARQEDARRRASRARGGRGRGRG</sequence>
<evidence type="ECO:0000256" key="4">
    <source>
        <dbReference type="SAM" id="MobiDB-lite"/>
    </source>
</evidence>
<dbReference type="EMBL" id="MSFL01000025">
    <property type="protein sequence ID" value="PWY73015.1"/>
    <property type="molecule type" value="Genomic_DNA"/>
</dbReference>
<protein>
    <submittedName>
        <fullName evidence="5">Ankyrin</fullName>
    </submittedName>
</protein>
<dbReference type="OrthoDB" id="823504at2759"/>
<feature type="compositionally biased region" description="Basic residues" evidence="4">
    <location>
        <begin position="569"/>
        <end position="582"/>
    </location>
</feature>
<feature type="region of interest" description="Disordered" evidence="4">
    <location>
        <begin position="558"/>
        <end position="582"/>
    </location>
</feature>
<dbReference type="InterPro" id="IPR036770">
    <property type="entry name" value="Ankyrin_rpt-contain_sf"/>
</dbReference>
<proteinExistence type="predicted"/>
<keyword evidence="2 3" id="KW-0040">ANK repeat</keyword>
<dbReference type="Gene3D" id="1.25.40.20">
    <property type="entry name" value="Ankyrin repeat-containing domain"/>
    <property type="match status" value="3"/>
</dbReference>
<dbReference type="SMART" id="SM00248">
    <property type="entry name" value="ANK"/>
    <property type="match status" value="8"/>
</dbReference>
<dbReference type="PANTHER" id="PTHR24198">
    <property type="entry name" value="ANKYRIN REPEAT AND PROTEIN KINASE DOMAIN-CONTAINING PROTEIN"/>
    <property type="match status" value="1"/>
</dbReference>
<keyword evidence="1" id="KW-0677">Repeat</keyword>
<reference evidence="5 6" key="1">
    <citation type="submission" date="2016-12" db="EMBL/GenBank/DDBJ databases">
        <title>The genomes of Aspergillus section Nigri reveals drivers in fungal speciation.</title>
        <authorList>
            <consortium name="DOE Joint Genome Institute"/>
            <person name="Vesth T.C."/>
            <person name="Nybo J."/>
            <person name="Theobald S."/>
            <person name="Brandl J."/>
            <person name="Frisvad J.C."/>
            <person name="Nielsen K.F."/>
            <person name="Lyhne E.K."/>
            <person name="Kogle M.E."/>
            <person name="Kuo A."/>
            <person name="Riley R."/>
            <person name="Clum A."/>
            <person name="Nolan M."/>
            <person name="Lipzen A."/>
            <person name="Salamov A."/>
            <person name="Henrissat B."/>
            <person name="Wiebenga A."/>
            <person name="De Vries R.P."/>
            <person name="Grigoriev I.V."/>
            <person name="Mortensen U.H."/>
            <person name="Andersen M.R."/>
            <person name="Baker S.E."/>
        </authorList>
    </citation>
    <scope>NUCLEOTIDE SEQUENCE [LARGE SCALE GENOMIC DNA]</scope>
    <source>
        <strain evidence="5 6">CBS 117.55</strain>
    </source>
</reference>
<evidence type="ECO:0000256" key="2">
    <source>
        <dbReference type="ARBA" id="ARBA00023043"/>
    </source>
</evidence>
<comment type="caution">
    <text evidence="5">The sequence shown here is derived from an EMBL/GenBank/DDBJ whole genome shotgun (WGS) entry which is preliminary data.</text>
</comment>
<dbReference type="SUPFAM" id="SSF48403">
    <property type="entry name" value="Ankyrin repeat"/>
    <property type="match status" value="2"/>
</dbReference>
<feature type="compositionally biased region" description="Basic and acidic residues" evidence="4">
    <location>
        <begin position="558"/>
        <end position="568"/>
    </location>
</feature>
<organism evidence="5 6">
    <name type="scientific">Aspergillus heteromorphus CBS 117.55</name>
    <dbReference type="NCBI Taxonomy" id="1448321"/>
    <lineage>
        <taxon>Eukaryota</taxon>
        <taxon>Fungi</taxon>
        <taxon>Dikarya</taxon>
        <taxon>Ascomycota</taxon>
        <taxon>Pezizomycotina</taxon>
        <taxon>Eurotiomycetes</taxon>
        <taxon>Eurotiomycetidae</taxon>
        <taxon>Eurotiales</taxon>
        <taxon>Aspergillaceae</taxon>
        <taxon>Aspergillus</taxon>
        <taxon>Aspergillus subgen. Circumdati</taxon>
    </lineage>
</organism>
<evidence type="ECO:0000313" key="6">
    <source>
        <dbReference type="Proteomes" id="UP000247233"/>
    </source>
</evidence>
<dbReference type="GeneID" id="37066132"/>
<evidence type="ECO:0000313" key="5">
    <source>
        <dbReference type="EMBL" id="PWY73015.1"/>
    </source>
</evidence>
<dbReference type="Proteomes" id="UP000247233">
    <property type="component" value="Unassembled WGS sequence"/>
</dbReference>
<dbReference type="VEuPathDB" id="FungiDB:BO70DRAFT_364773"/>
<dbReference type="InterPro" id="IPR002110">
    <property type="entry name" value="Ankyrin_rpt"/>
</dbReference>
<dbReference type="PROSITE" id="PS50088">
    <property type="entry name" value="ANK_REPEAT"/>
    <property type="match status" value="1"/>
</dbReference>
<accession>A0A317VGH0</accession>
<dbReference type="PANTHER" id="PTHR24198:SF165">
    <property type="entry name" value="ANKYRIN REPEAT-CONTAINING PROTEIN-RELATED"/>
    <property type="match status" value="1"/>
</dbReference>
<name>A0A317VGH0_9EURO</name>